<keyword evidence="3" id="KW-0633">Potassium transport</keyword>
<accession>A0A167N8D6</accession>
<evidence type="ECO:0000256" key="6">
    <source>
        <dbReference type="ARBA" id="ARBA00022882"/>
    </source>
</evidence>
<dbReference type="Pfam" id="PF00520">
    <property type="entry name" value="Ion_trans"/>
    <property type="match status" value="1"/>
</dbReference>
<keyword evidence="8 13" id="KW-1133">Transmembrane helix</keyword>
<evidence type="ECO:0000256" key="1">
    <source>
        <dbReference type="ARBA" id="ARBA00004141"/>
    </source>
</evidence>
<feature type="transmembrane region" description="Helical" evidence="13">
    <location>
        <begin position="278"/>
        <end position="299"/>
    </location>
</feature>
<feature type="region of interest" description="Disordered" evidence="12">
    <location>
        <begin position="1"/>
        <end position="32"/>
    </location>
</feature>
<evidence type="ECO:0000256" key="12">
    <source>
        <dbReference type="SAM" id="MobiDB-lite"/>
    </source>
</evidence>
<keyword evidence="10 13" id="KW-0472">Membrane</keyword>
<dbReference type="Proteomes" id="UP000077315">
    <property type="component" value="Unassembled WGS sequence"/>
</dbReference>
<dbReference type="InterPro" id="IPR027359">
    <property type="entry name" value="Volt_channel_dom_sf"/>
</dbReference>
<dbReference type="GO" id="GO:0008076">
    <property type="term" value="C:voltage-gated potassium channel complex"/>
    <property type="evidence" value="ECO:0007669"/>
    <property type="project" value="InterPro"/>
</dbReference>
<feature type="domain" description="Ion transport" evidence="14">
    <location>
        <begin position="116"/>
        <end position="377"/>
    </location>
</feature>
<comment type="subcellular location">
    <subcellularLocation>
        <location evidence="1">Membrane</location>
        <topology evidence="1">Multi-pass membrane protein</topology>
    </subcellularLocation>
</comment>
<dbReference type="InParanoid" id="A0A167N8D6"/>
<evidence type="ECO:0000313" key="15">
    <source>
        <dbReference type="EMBL" id="OAD75319.1"/>
    </source>
</evidence>
<dbReference type="Gene3D" id="1.20.120.350">
    <property type="entry name" value="Voltage-gated potassium channels. Chain C"/>
    <property type="match status" value="1"/>
</dbReference>
<keyword evidence="11" id="KW-0407">Ion channel</keyword>
<dbReference type="InterPro" id="IPR005821">
    <property type="entry name" value="Ion_trans_dom"/>
</dbReference>
<evidence type="ECO:0000256" key="8">
    <source>
        <dbReference type="ARBA" id="ARBA00022989"/>
    </source>
</evidence>
<organism evidence="15 16">
    <name type="scientific">Phycomyces blakesleeanus (strain ATCC 8743b / DSM 1359 / FGSC 10004 / NBRC 33097 / NRRL 1555)</name>
    <dbReference type="NCBI Taxonomy" id="763407"/>
    <lineage>
        <taxon>Eukaryota</taxon>
        <taxon>Fungi</taxon>
        <taxon>Fungi incertae sedis</taxon>
        <taxon>Mucoromycota</taxon>
        <taxon>Mucoromycotina</taxon>
        <taxon>Mucoromycetes</taxon>
        <taxon>Mucorales</taxon>
        <taxon>Phycomycetaceae</taxon>
        <taxon>Phycomyces</taxon>
    </lineage>
</organism>
<evidence type="ECO:0000256" key="9">
    <source>
        <dbReference type="ARBA" id="ARBA00023065"/>
    </source>
</evidence>
<evidence type="ECO:0000256" key="5">
    <source>
        <dbReference type="ARBA" id="ARBA00022826"/>
    </source>
</evidence>
<keyword evidence="2" id="KW-0813">Transport</keyword>
<sequence>MMNLFGKYRYAKQSTDETSEHEDQEPKYNKNEETIELIERPTATSTTITQTSPTIVSHDQQWVTLSALVDDEDHSANQTYHQYGDGTDAVAESMTHHVKQQLYLLLEAPSSSRAAFWINVVVSMLIVLSAVMTTMETIPAFRSEDSNRLWQVSIYYFILEGMQNKRNSEIKLLDLFQLEVAMVSLFTLEYLLRVFAHSDSLGMIKHFFLSPLSIIDFISIVPFYIELLAKRDTTYEFRFTILRLFRLLRLFKTYQYSNTIAMTIEVLVLAMRRSSDALSALFFFLVTSVVLFSTLLYFAERGVWDSTVETFVNPGGNPSSFDSIPAAFWFVLVTITTTGYGDMVPATFIGKLVTFPAMMFGVLLIALPSIIVGRNFTTVWEIMRRHEQPNHSEPDRGPYWPHNRDALANARQEAVDALPGRTSFEETKEALAQLERLTGIARQHQEALHHIMALIQTQDTTQPLNRDKAGSIYSTISIFDPVGRKKEKAKYTSTQVHKLCAMIKVQGPLL</sequence>
<dbReference type="GO" id="GO:0005249">
    <property type="term" value="F:voltage-gated potassium channel activity"/>
    <property type="evidence" value="ECO:0007669"/>
    <property type="project" value="InterPro"/>
</dbReference>
<keyword evidence="7" id="KW-0630">Potassium</keyword>
<dbReference type="EMBL" id="KV440977">
    <property type="protein sequence ID" value="OAD75319.1"/>
    <property type="molecule type" value="Genomic_DNA"/>
</dbReference>
<dbReference type="PANTHER" id="PTHR11537">
    <property type="entry name" value="VOLTAGE-GATED POTASSIUM CHANNEL"/>
    <property type="match status" value="1"/>
</dbReference>
<keyword evidence="4 13" id="KW-0812">Transmembrane</keyword>
<evidence type="ECO:0000256" key="2">
    <source>
        <dbReference type="ARBA" id="ARBA00022448"/>
    </source>
</evidence>
<protein>
    <recommendedName>
        <fullName evidence="14">Ion transport domain-containing protein</fullName>
    </recommendedName>
</protein>
<dbReference type="InterPro" id="IPR028325">
    <property type="entry name" value="VG_K_chnl"/>
</dbReference>
<evidence type="ECO:0000256" key="4">
    <source>
        <dbReference type="ARBA" id="ARBA00022692"/>
    </source>
</evidence>
<feature type="transmembrane region" description="Helical" evidence="13">
    <location>
        <begin position="114"/>
        <end position="135"/>
    </location>
</feature>
<evidence type="ECO:0000256" key="7">
    <source>
        <dbReference type="ARBA" id="ARBA00022958"/>
    </source>
</evidence>
<dbReference type="OrthoDB" id="415460at2759"/>
<reference evidence="16" key="1">
    <citation type="submission" date="2015-06" db="EMBL/GenBank/DDBJ databases">
        <title>Expansion of signal transduction pathways in fungi by whole-genome duplication.</title>
        <authorList>
            <consortium name="DOE Joint Genome Institute"/>
            <person name="Corrochano L.M."/>
            <person name="Kuo A."/>
            <person name="Marcet-Houben M."/>
            <person name="Polaino S."/>
            <person name="Salamov A."/>
            <person name="Villalobos J.M."/>
            <person name="Alvarez M.I."/>
            <person name="Avalos J."/>
            <person name="Benito E.P."/>
            <person name="Benoit I."/>
            <person name="Burger G."/>
            <person name="Camino L.P."/>
            <person name="Canovas D."/>
            <person name="Cerda-Olmedo E."/>
            <person name="Cheng J.-F."/>
            <person name="Dominguez A."/>
            <person name="Elias M."/>
            <person name="Eslava A.P."/>
            <person name="Glaser F."/>
            <person name="Grimwood J."/>
            <person name="Gutierrez G."/>
            <person name="Heitman J."/>
            <person name="Henrissat B."/>
            <person name="Iturriaga E.A."/>
            <person name="Lang B.F."/>
            <person name="Lavin J.L."/>
            <person name="Lee S."/>
            <person name="Li W."/>
            <person name="Lindquist E."/>
            <person name="Lopez-Garcia S."/>
            <person name="Luque E.M."/>
            <person name="Marcos A.T."/>
            <person name="Martin J."/>
            <person name="McCluskey K."/>
            <person name="Medina H.R."/>
            <person name="Miralles-Duran A."/>
            <person name="Miyazaki A."/>
            <person name="Munoz-Torres E."/>
            <person name="Oguiza J.A."/>
            <person name="Ohm R."/>
            <person name="Olmedo M."/>
            <person name="Orejas M."/>
            <person name="Ortiz-Castellanos L."/>
            <person name="Pisabarro A.G."/>
            <person name="Rodriguez-Romero J."/>
            <person name="Ruiz-Herrera J."/>
            <person name="Ruiz-Vazquez R."/>
            <person name="Sanz C."/>
            <person name="Schackwitz W."/>
            <person name="Schmutz J."/>
            <person name="Shahriari M."/>
            <person name="Shelest E."/>
            <person name="Silva-Franco F."/>
            <person name="Soanes D."/>
            <person name="Syed K."/>
            <person name="Tagua V.G."/>
            <person name="Talbot N.J."/>
            <person name="Thon M."/>
            <person name="De vries R.P."/>
            <person name="Wiebenga A."/>
            <person name="Yadav J.S."/>
            <person name="Braun E.L."/>
            <person name="Baker S."/>
            <person name="Garre V."/>
            <person name="Horwitz B."/>
            <person name="Torres-Martinez S."/>
            <person name="Idnurm A."/>
            <person name="Herrera-Estrella A."/>
            <person name="Gabaldon T."/>
            <person name="Grigoriev I.V."/>
        </authorList>
    </citation>
    <scope>NUCLEOTIDE SEQUENCE [LARGE SCALE GENOMIC DNA]</scope>
    <source>
        <strain evidence="16">NRRL 1555(-)</strain>
    </source>
</reference>
<dbReference type="SUPFAM" id="SSF81324">
    <property type="entry name" value="Voltage-gated potassium channels"/>
    <property type="match status" value="1"/>
</dbReference>
<evidence type="ECO:0000259" key="14">
    <source>
        <dbReference type="Pfam" id="PF00520"/>
    </source>
</evidence>
<dbReference type="VEuPathDB" id="FungiDB:PHYBLDRAFT_64244"/>
<dbReference type="STRING" id="763407.A0A167N8D6"/>
<dbReference type="PRINTS" id="PR00169">
    <property type="entry name" value="KCHANNEL"/>
</dbReference>
<dbReference type="Gene3D" id="1.10.287.70">
    <property type="match status" value="1"/>
</dbReference>
<dbReference type="GO" id="GO:0001508">
    <property type="term" value="P:action potential"/>
    <property type="evidence" value="ECO:0007669"/>
    <property type="project" value="TreeGrafter"/>
</dbReference>
<evidence type="ECO:0000313" key="16">
    <source>
        <dbReference type="Proteomes" id="UP000077315"/>
    </source>
</evidence>
<feature type="transmembrane region" description="Helical" evidence="13">
    <location>
        <begin position="352"/>
        <end position="373"/>
    </location>
</feature>
<evidence type="ECO:0000256" key="10">
    <source>
        <dbReference type="ARBA" id="ARBA00023136"/>
    </source>
</evidence>
<keyword evidence="16" id="KW-1185">Reference proteome</keyword>
<keyword evidence="5" id="KW-0631">Potassium channel</keyword>
<evidence type="ECO:0000256" key="13">
    <source>
        <dbReference type="SAM" id="Phobius"/>
    </source>
</evidence>
<evidence type="ECO:0000256" key="3">
    <source>
        <dbReference type="ARBA" id="ARBA00022538"/>
    </source>
</evidence>
<feature type="transmembrane region" description="Helical" evidence="13">
    <location>
        <begin position="319"/>
        <end position="340"/>
    </location>
</feature>
<dbReference type="RefSeq" id="XP_018293359.1">
    <property type="nucleotide sequence ID" value="XM_018441260.1"/>
</dbReference>
<dbReference type="AlphaFoldDB" id="A0A167N8D6"/>
<feature type="transmembrane region" description="Helical" evidence="13">
    <location>
        <begin position="207"/>
        <end position="225"/>
    </location>
</feature>
<proteinExistence type="predicted"/>
<evidence type="ECO:0000256" key="11">
    <source>
        <dbReference type="ARBA" id="ARBA00023303"/>
    </source>
</evidence>
<dbReference type="PANTHER" id="PTHR11537:SF254">
    <property type="entry name" value="POTASSIUM VOLTAGE-GATED CHANNEL PROTEIN SHAB"/>
    <property type="match status" value="1"/>
</dbReference>
<name>A0A167N8D6_PHYB8</name>
<keyword evidence="6" id="KW-0851">Voltage-gated channel</keyword>
<dbReference type="FunFam" id="1.10.287.70:FF:000097">
    <property type="entry name" value="Potassium voltage-gated channel subfamily G member 3"/>
    <property type="match status" value="1"/>
</dbReference>
<gene>
    <name evidence="15" type="ORF">PHYBLDRAFT_64244</name>
</gene>
<dbReference type="GeneID" id="29002166"/>
<keyword evidence="9" id="KW-0406">Ion transport</keyword>